<keyword evidence="4" id="KW-0689">Ribosomal protein</keyword>
<dbReference type="GO" id="GO:0003735">
    <property type="term" value="F:structural constituent of ribosome"/>
    <property type="evidence" value="ECO:0007669"/>
    <property type="project" value="InterPro"/>
</dbReference>
<evidence type="ECO:0008006" key="7">
    <source>
        <dbReference type="Google" id="ProtNLM"/>
    </source>
</evidence>
<dbReference type="Gene3D" id="1.10.1900.20">
    <property type="entry name" value="Ribosomal protein L20"/>
    <property type="match status" value="1"/>
</dbReference>
<dbReference type="GO" id="GO:1990904">
    <property type="term" value="C:ribonucleoprotein complex"/>
    <property type="evidence" value="ECO:0007669"/>
    <property type="project" value="UniProtKB-KW"/>
</dbReference>
<dbReference type="FunFam" id="1.10.1900.20:FF:000001">
    <property type="entry name" value="50S ribosomal protein L20"/>
    <property type="match status" value="1"/>
</dbReference>
<evidence type="ECO:0000256" key="1">
    <source>
        <dbReference type="ARBA" id="ARBA00007698"/>
    </source>
</evidence>
<evidence type="ECO:0000256" key="2">
    <source>
        <dbReference type="ARBA" id="ARBA00022730"/>
    </source>
</evidence>
<dbReference type="PRINTS" id="PR00062">
    <property type="entry name" value="RIBOSOMALL20"/>
</dbReference>
<accession>A0A381PIN7</accession>
<sequence length="118" mass="13773">MRVKRAVHARKRKKSLFKAAKGYRGGRSRLLRTVKDAVDRSRESSYRDRKVKKRDFRRLWIVRINAAVREHGMSYSQFIYGLKAADIEMDRKTLAYLAMEEPRLFAQVAEAAKTKLAA</sequence>
<comment type="similarity">
    <text evidence="1">Belongs to the bacterial ribosomal protein bL20 family.</text>
</comment>
<dbReference type="CDD" id="cd07026">
    <property type="entry name" value="Ribosomal_L20"/>
    <property type="match status" value="1"/>
</dbReference>
<dbReference type="Gene3D" id="6.10.160.10">
    <property type="match status" value="1"/>
</dbReference>
<dbReference type="InterPro" id="IPR005813">
    <property type="entry name" value="Ribosomal_bL20"/>
</dbReference>
<organism evidence="6">
    <name type="scientific">marine metagenome</name>
    <dbReference type="NCBI Taxonomy" id="408172"/>
    <lineage>
        <taxon>unclassified sequences</taxon>
        <taxon>metagenomes</taxon>
        <taxon>ecological metagenomes</taxon>
    </lineage>
</organism>
<reference evidence="6" key="1">
    <citation type="submission" date="2018-05" db="EMBL/GenBank/DDBJ databases">
        <authorList>
            <person name="Lanie J.A."/>
            <person name="Ng W.-L."/>
            <person name="Kazmierczak K.M."/>
            <person name="Andrzejewski T.M."/>
            <person name="Davidsen T.M."/>
            <person name="Wayne K.J."/>
            <person name="Tettelin H."/>
            <person name="Glass J.I."/>
            <person name="Rusch D."/>
            <person name="Podicherti R."/>
            <person name="Tsui H.-C.T."/>
            <person name="Winkler M.E."/>
        </authorList>
    </citation>
    <scope>NUCLEOTIDE SEQUENCE</scope>
</reference>
<dbReference type="EMBL" id="UINC01000985">
    <property type="protein sequence ID" value="SUZ66474.1"/>
    <property type="molecule type" value="Genomic_DNA"/>
</dbReference>
<dbReference type="GO" id="GO:0019843">
    <property type="term" value="F:rRNA binding"/>
    <property type="evidence" value="ECO:0007669"/>
    <property type="project" value="UniProtKB-KW"/>
</dbReference>
<gene>
    <name evidence="6" type="ORF">METZ01_LOCUS19328</name>
</gene>
<evidence type="ECO:0000256" key="4">
    <source>
        <dbReference type="ARBA" id="ARBA00022980"/>
    </source>
</evidence>
<dbReference type="PROSITE" id="PS00937">
    <property type="entry name" value="RIBOSOMAL_L20"/>
    <property type="match status" value="1"/>
</dbReference>
<dbReference type="Pfam" id="PF00453">
    <property type="entry name" value="Ribosomal_L20"/>
    <property type="match status" value="1"/>
</dbReference>
<keyword evidence="2" id="KW-0699">rRNA-binding</keyword>
<dbReference type="AlphaFoldDB" id="A0A381PIN7"/>
<dbReference type="PANTHER" id="PTHR10986">
    <property type="entry name" value="39S RIBOSOMAL PROTEIN L20"/>
    <property type="match status" value="1"/>
</dbReference>
<keyword evidence="5" id="KW-0687">Ribonucleoprotein</keyword>
<keyword evidence="3" id="KW-0694">RNA-binding</keyword>
<dbReference type="GO" id="GO:0005840">
    <property type="term" value="C:ribosome"/>
    <property type="evidence" value="ECO:0007669"/>
    <property type="project" value="UniProtKB-KW"/>
</dbReference>
<evidence type="ECO:0000256" key="5">
    <source>
        <dbReference type="ARBA" id="ARBA00023274"/>
    </source>
</evidence>
<dbReference type="InterPro" id="IPR049946">
    <property type="entry name" value="RIBOSOMAL_L20_CS"/>
</dbReference>
<dbReference type="InterPro" id="IPR035566">
    <property type="entry name" value="Ribosomal_protein_bL20_C"/>
</dbReference>
<dbReference type="NCBIfam" id="TIGR01032">
    <property type="entry name" value="rplT_bact"/>
    <property type="match status" value="1"/>
</dbReference>
<evidence type="ECO:0000313" key="6">
    <source>
        <dbReference type="EMBL" id="SUZ66474.1"/>
    </source>
</evidence>
<dbReference type="GO" id="GO:0006412">
    <property type="term" value="P:translation"/>
    <property type="evidence" value="ECO:0007669"/>
    <property type="project" value="InterPro"/>
</dbReference>
<dbReference type="HAMAP" id="MF_00382">
    <property type="entry name" value="Ribosomal_bL20"/>
    <property type="match status" value="1"/>
</dbReference>
<protein>
    <recommendedName>
        <fullName evidence="7">50S ribosomal protein L20</fullName>
    </recommendedName>
</protein>
<proteinExistence type="inferred from homology"/>
<dbReference type="SUPFAM" id="SSF74731">
    <property type="entry name" value="Ribosomal protein L20"/>
    <property type="match status" value="1"/>
</dbReference>
<evidence type="ECO:0000256" key="3">
    <source>
        <dbReference type="ARBA" id="ARBA00022884"/>
    </source>
</evidence>
<name>A0A381PIN7_9ZZZZ</name>